<keyword evidence="11" id="KW-0175">Coiled coil</keyword>
<evidence type="ECO:0000256" key="7">
    <source>
        <dbReference type="ARBA" id="ARBA00023136"/>
    </source>
</evidence>
<dbReference type="Gene3D" id="1.20.1460.20">
    <property type="match status" value="1"/>
</dbReference>
<dbReference type="EMBL" id="LMVM01000037">
    <property type="protein sequence ID" value="PAV03658.1"/>
    <property type="molecule type" value="Genomic_DNA"/>
</dbReference>
<evidence type="ECO:0000313" key="12">
    <source>
        <dbReference type="EMBL" id="PAV03658.1"/>
    </source>
</evidence>
<dbReference type="GO" id="GO:0051117">
    <property type="term" value="F:ATPase binding"/>
    <property type="evidence" value="ECO:0007669"/>
    <property type="project" value="TreeGrafter"/>
</dbReference>
<dbReference type="RefSeq" id="WP_069583870.1">
    <property type="nucleotide sequence ID" value="NZ_LMVM01000037.1"/>
</dbReference>
<evidence type="ECO:0000256" key="4">
    <source>
        <dbReference type="ARBA" id="ARBA00022692"/>
    </source>
</evidence>
<proteinExistence type="inferred from homology"/>
<evidence type="ECO:0000256" key="5">
    <source>
        <dbReference type="ARBA" id="ARBA00022989"/>
    </source>
</evidence>
<keyword evidence="3 10" id="KW-0813">Transport</keyword>
<comment type="caution">
    <text evidence="12">The sequence shown here is derived from an EMBL/GenBank/DDBJ whole genome shotgun (WGS) entry which is preliminary data.</text>
</comment>
<feature type="transmembrane region" description="Helical" evidence="10">
    <location>
        <begin position="475"/>
        <end position="496"/>
    </location>
</feature>
<gene>
    <name evidence="12" type="ORF">ASJ80_01425</name>
</gene>
<dbReference type="OrthoDB" id="85892at2157"/>
<feature type="transmembrane region" description="Helical" evidence="10">
    <location>
        <begin position="577"/>
        <end position="597"/>
    </location>
</feature>
<dbReference type="GO" id="GO:0016471">
    <property type="term" value="C:vacuolar proton-transporting V-type ATPase complex"/>
    <property type="evidence" value="ECO:0007669"/>
    <property type="project" value="TreeGrafter"/>
</dbReference>
<evidence type="ECO:0000313" key="13">
    <source>
        <dbReference type="Proteomes" id="UP000217784"/>
    </source>
</evidence>
<sequence>MFKPARMKKLKILTLDAYSNSVVSALHEEEIVQIHDISERIQQDAEWKQILKPSKATAYTGKLSSLQMKTTGIVDFLKSAERKEGGILKSIVGFINPKVPEKREVEDLGTEALIERAESILGEVEGQTKTIENKINVIDSEKNELNSALNIATKLQNIDIDFSDLEDTNYTSAIAGKMPSAQFEEFKKEAASITDQIVILEQDAEEDTKILIVVTLKEYGNKVSALLRRFEFELYNTSGLSGKPAAIIQSAESRINEIDNEKAQLMNELADIAGKWKDDLLVLKEQLDIEKNRNEIFSFFGETNKTLMLEAWVPVKKADKAVEIIKESSDGYSIIEVTDPEEGDDIPIHLDNPRFAKPYEMFVHMYSPPGYKEIDPTIFLALMFPFFFGFCLTDAGYGIADALIGIVLILGLGKVNKMMRNMGIILVTGGIWAVILGFITNSFLGNLYGQFIVGDPNAAVPGTIEAVNAFAHPDAILIMAITVGVIYTIIGLIIGARNNLVAGKTKEALGEQIAWLMIFVGVGLAAASFLLGLSSILLYLGGALAIIAIIMFIYVNGPFGIMDLMGMIGNILSYARLLALGLATGGIAMTVNIFVGLVGGIPYIGLILIPIVFIGGHIANGAFQTFGGVINALRLHYVEFFGQFYIGGSQKFRAFRTKRKITTLGGK</sequence>
<name>A0A2A2H2N9_METBR</name>
<evidence type="ECO:0000256" key="6">
    <source>
        <dbReference type="ARBA" id="ARBA00023065"/>
    </source>
</evidence>
<dbReference type="PANTHER" id="PTHR11629">
    <property type="entry name" value="VACUOLAR PROTON ATPASES"/>
    <property type="match status" value="1"/>
</dbReference>
<dbReference type="Pfam" id="PF01496">
    <property type="entry name" value="V_ATPase_I"/>
    <property type="match status" value="1"/>
</dbReference>
<keyword evidence="13" id="KW-1185">Reference proteome</keyword>
<feature type="transmembrane region" description="Helical" evidence="10">
    <location>
        <begin position="603"/>
        <end position="623"/>
    </location>
</feature>
<dbReference type="Gene3D" id="3.30.70.2170">
    <property type="match status" value="1"/>
</dbReference>
<feature type="transmembrane region" description="Helical" evidence="10">
    <location>
        <begin position="378"/>
        <end position="411"/>
    </location>
</feature>
<evidence type="ECO:0000256" key="1">
    <source>
        <dbReference type="ARBA" id="ARBA00004141"/>
    </source>
</evidence>
<feature type="transmembrane region" description="Helical" evidence="10">
    <location>
        <begin position="423"/>
        <end position="444"/>
    </location>
</feature>
<accession>A0A2A2H2N9</accession>
<dbReference type="AlphaFoldDB" id="A0A2A2H2N9"/>
<comment type="function">
    <text evidence="8">Component of the A-type ATP synthase that produces ATP from ADP in the presence of a proton gradient across the membrane.</text>
</comment>
<keyword evidence="7 10" id="KW-0472">Membrane</keyword>
<keyword evidence="4 10" id="KW-0812">Transmembrane</keyword>
<evidence type="ECO:0000256" key="8">
    <source>
        <dbReference type="ARBA" id="ARBA00059506"/>
    </source>
</evidence>
<dbReference type="GO" id="GO:0007035">
    <property type="term" value="P:vacuolar acidification"/>
    <property type="evidence" value="ECO:0007669"/>
    <property type="project" value="TreeGrafter"/>
</dbReference>
<protein>
    <recommendedName>
        <fullName evidence="9 10">A-type ATP synthase subunit I</fullName>
    </recommendedName>
</protein>
<dbReference type="Proteomes" id="UP000217784">
    <property type="component" value="Unassembled WGS sequence"/>
</dbReference>
<dbReference type="Gene3D" id="3.30.70.2750">
    <property type="match status" value="1"/>
</dbReference>
<dbReference type="InterPro" id="IPR002490">
    <property type="entry name" value="V-ATPase_116kDa_su"/>
</dbReference>
<dbReference type="PANTHER" id="PTHR11629:SF63">
    <property type="entry name" value="V-TYPE PROTON ATPASE SUBUNIT A"/>
    <property type="match status" value="1"/>
</dbReference>
<evidence type="ECO:0000256" key="9">
    <source>
        <dbReference type="ARBA" id="ARBA00068671"/>
    </source>
</evidence>
<comment type="similarity">
    <text evidence="2 10">Belongs to the V-ATPase 116 kDa subunit family.</text>
</comment>
<evidence type="ECO:0000256" key="2">
    <source>
        <dbReference type="ARBA" id="ARBA00009904"/>
    </source>
</evidence>
<feature type="coiled-coil region" evidence="11">
    <location>
        <begin position="248"/>
        <end position="275"/>
    </location>
</feature>
<evidence type="ECO:0000256" key="11">
    <source>
        <dbReference type="SAM" id="Coils"/>
    </source>
</evidence>
<dbReference type="GO" id="GO:0033179">
    <property type="term" value="C:proton-transporting V-type ATPase, V0 domain"/>
    <property type="evidence" value="ECO:0007669"/>
    <property type="project" value="InterPro"/>
</dbReference>
<dbReference type="GO" id="GO:0046961">
    <property type="term" value="F:proton-transporting ATPase activity, rotational mechanism"/>
    <property type="evidence" value="ECO:0007669"/>
    <property type="project" value="InterPro"/>
</dbReference>
<dbReference type="NCBIfam" id="NF004428">
    <property type="entry name" value="PRK05771.2-1"/>
    <property type="match status" value="1"/>
</dbReference>
<comment type="subcellular location">
    <subcellularLocation>
        <location evidence="1">Membrane</location>
        <topology evidence="1">Multi-pass membrane protein</topology>
    </subcellularLocation>
</comment>
<reference evidence="12 13" key="1">
    <citation type="journal article" date="2017" name="BMC Genomics">
        <title>Genomic analysis of methanogenic archaea reveals a shift towards energy conservation.</title>
        <authorList>
            <person name="Gilmore S.P."/>
            <person name="Henske J.K."/>
            <person name="Sexton J.A."/>
            <person name="Solomon K.V."/>
            <person name="Seppala S."/>
            <person name="Yoo J.I."/>
            <person name="Huyett L.M."/>
            <person name="Pressman A."/>
            <person name="Cogan J.Z."/>
            <person name="Kivenson V."/>
            <person name="Peng X."/>
            <person name="Tan Y."/>
            <person name="Valentine D.L."/>
            <person name="O'Malley M.A."/>
        </authorList>
    </citation>
    <scope>NUCLEOTIDE SEQUENCE [LARGE SCALE GENOMIC DNA]</scope>
    <source>
        <strain evidence="12 13">M.o.H.</strain>
    </source>
</reference>
<keyword evidence="6 10" id="KW-0406">Ion transport</keyword>
<organism evidence="12 13">
    <name type="scientific">Methanobacterium bryantii</name>
    <dbReference type="NCBI Taxonomy" id="2161"/>
    <lineage>
        <taxon>Archaea</taxon>
        <taxon>Methanobacteriati</taxon>
        <taxon>Methanobacteriota</taxon>
        <taxon>Methanomada group</taxon>
        <taxon>Methanobacteria</taxon>
        <taxon>Methanobacteriales</taxon>
        <taxon>Methanobacteriaceae</taxon>
        <taxon>Methanobacterium</taxon>
    </lineage>
</organism>
<evidence type="ECO:0000256" key="3">
    <source>
        <dbReference type="ARBA" id="ARBA00022448"/>
    </source>
</evidence>
<feature type="transmembrane region" description="Helical" evidence="10">
    <location>
        <begin position="508"/>
        <end position="530"/>
    </location>
</feature>
<evidence type="ECO:0000256" key="10">
    <source>
        <dbReference type="RuleBase" id="RU361189"/>
    </source>
</evidence>
<keyword evidence="5 10" id="KW-1133">Transmembrane helix</keyword>
<feature type="transmembrane region" description="Helical" evidence="10">
    <location>
        <begin position="536"/>
        <end position="556"/>
    </location>
</feature>